<organism evidence="1 2">
    <name type="scientific">Ooceraea biroi</name>
    <name type="common">Clonal raider ant</name>
    <name type="synonym">Cerapachys biroi</name>
    <dbReference type="NCBI Taxonomy" id="2015173"/>
    <lineage>
        <taxon>Eukaryota</taxon>
        <taxon>Metazoa</taxon>
        <taxon>Ecdysozoa</taxon>
        <taxon>Arthropoda</taxon>
        <taxon>Hexapoda</taxon>
        <taxon>Insecta</taxon>
        <taxon>Pterygota</taxon>
        <taxon>Neoptera</taxon>
        <taxon>Endopterygota</taxon>
        <taxon>Hymenoptera</taxon>
        <taxon>Apocrita</taxon>
        <taxon>Aculeata</taxon>
        <taxon>Formicoidea</taxon>
        <taxon>Formicidae</taxon>
        <taxon>Dorylinae</taxon>
        <taxon>Ooceraea</taxon>
    </lineage>
</organism>
<sequence>MKDENNGAIMFKKKCRNLNVHDVIDGSTDTLPWGHYQIPL</sequence>
<proteinExistence type="predicted"/>
<evidence type="ECO:0000313" key="2">
    <source>
        <dbReference type="Proteomes" id="UP000053097"/>
    </source>
</evidence>
<evidence type="ECO:0000313" key="1">
    <source>
        <dbReference type="EMBL" id="EZA49297.1"/>
    </source>
</evidence>
<accession>A0A026VZV5</accession>
<name>A0A026VZV5_OOCBI</name>
<reference evidence="1 2" key="1">
    <citation type="journal article" date="2014" name="Curr. Biol.">
        <title>The genome of the clonal raider ant Cerapachys biroi.</title>
        <authorList>
            <person name="Oxley P.R."/>
            <person name="Ji L."/>
            <person name="Fetter-Pruneda I."/>
            <person name="McKenzie S.K."/>
            <person name="Li C."/>
            <person name="Hu H."/>
            <person name="Zhang G."/>
            <person name="Kronauer D.J."/>
        </authorList>
    </citation>
    <scope>NUCLEOTIDE SEQUENCE [LARGE SCALE GENOMIC DNA]</scope>
</reference>
<dbReference type="AlphaFoldDB" id="A0A026VZV5"/>
<keyword evidence="2" id="KW-1185">Reference proteome</keyword>
<protein>
    <submittedName>
        <fullName evidence="1">Uncharacterized protein</fullName>
    </submittedName>
</protein>
<gene>
    <name evidence="1" type="ORF">X777_12392</name>
</gene>
<dbReference type="Proteomes" id="UP000053097">
    <property type="component" value="Unassembled WGS sequence"/>
</dbReference>
<dbReference type="EMBL" id="KK107524">
    <property type="protein sequence ID" value="EZA49297.1"/>
    <property type="molecule type" value="Genomic_DNA"/>
</dbReference>